<evidence type="ECO:0000313" key="5">
    <source>
        <dbReference type="Proteomes" id="UP000245207"/>
    </source>
</evidence>
<dbReference type="GO" id="GO:0006355">
    <property type="term" value="P:regulation of DNA-templated transcription"/>
    <property type="evidence" value="ECO:0007669"/>
    <property type="project" value="InterPro"/>
</dbReference>
<comment type="similarity">
    <text evidence="1">Belongs to the GeBP family.</text>
</comment>
<accession>A0A2U1NGD3</accession>
<evidence type="ECO:0000313" key="4">
    <source>
        <dbReference type="EMBL" id="PWA72516.1"/>
    </source>
</evidence>
<comment type="caution">
    <text evidence="4">The sequence shown here is derived from an EMBL/GenBank/DDBJ whole genome shotgun (WGS) entry which is preliminary data.</text>
</comment>
<dbReference type="GO" id="GO:0005634">
    <property type="term" value="C:nucleus"/>
    <property type="evidence" value="ECO:0007669"/>
    <property type="project" value="TreeGrafter"/>
</dbReference>
<evidence type="ECO:0000256" key="1">
    <source>
        <dbReference type="ARBA" id="ARBA00010820"/>
    </source>
</evidence>
<evidence type="ECO:0000256" key="2">
    <source>
        <dbReference type="SAM" id="MobiDB-lite"/>
    </source>
</evidence>
<evidence type="ECO:0000259" key="3">
    <source>
        <dbReference type="Pfam" id="PF04504"/>
    </source>
</evidence>
<dbReference type="EMBL" id="PKPP01002891">
    <property type="protein sequence ID" value="PWA72516.1"/>
    <property type="molecule type" value="Genomic_DNA"/>
</dbReference>
<organism evidence="4 5">
    <name type="scientific">Artemisia annua</name>
    <name type="common">Sweet wormwood</name>
    <dbReference type="NCBI Taxonomy" id="35608"/>
    <lineage>
        <taxon>Eukaryota</taxon>
        <taxon>Viridiplantae</taxon>
        <taxon>Streptophyta</taxon>
        <taxon>Embryophyta</taxon>
        <taxon>Tracheophyta</taxon>
        <taxon>Spermatophyta</taxon>
        <taxon>Magnoliopsida</taxon>
        <taxon>eudicotyledons</taxon>
        <taxon>Gunneridae</taxon>
        <taxon>Pentapetalae</taxon>
        <taxon>asterids</taxon>
        <taxon>campanulids</taxon>
        <taxon>Asterales</taxon>
        <taxon>Asteraceae</taxon>
        <taxon>Asteroideae</taxon>
        <taxon>Anthemideae</taxon>
        <taxon>Artemisiinae</taxon>
        <taxon>Artemisia</taxon>
    </lineage>
</organism>
<dbReference type="OrthoDB" id="1736498at2759"/>
<dbReference type="InterPro" id="IPR053932">
    <property type="entry name" value="GeBP-like_DBD"/>
</dbReference>
<name>A0A2U1NGD3_ARTAN</name>
<gene>
    <name evidence="4" type="ORF">CTI12_AA269540</name>
</gene>
<dbReference type="PANTHER" id="PTHR31662">
    <property type="entry name" value="BNAANNG10740D PROTEIN-RELATED"/>
    <property type="match status" value="1"/>
</dbReference>
<feature type="region of interest" description="Disordered" evidence="2">
    <location>
        <begin position="1"/>
        <end position="26"/>
    </location>
</feature>
<feature type="domain" description="Glabrous enhancer-binding protein-like DBD" evidence="3">
    <location>
        <begin position="192"/>
        <end position="278"/>
    </location>
</feature>
<feature type="domain" description="Glabrous enhancer-binding protein-like DBD" evidence="3">
    <location>
        <begin position="40"/>
        <end position="134"/>
    </location>
</feature>
<sequence length="291" mass="34584">MADSPKSKPPSELDPPKDHNKNTPTSTVYGDYTRYKIKPWSKEEEIILLNGILGYYRKNKKYPFDDDTNMLLFYQEWMLLSGAYIDQEVLTNKMLELPERFFNIQDAIVSGQNVLASMDRLDMQIYQLSYKIWGQEDDGDEQSTMSKKRKYRVQDININTPRKHHQSSSTQTKITLGGPNDPIHRYVRLGRNQEIDLLNDIVEYYNEVGIYPYEHLFTALPNFFEFWKKKRGINGSQDLLEEKITELYKRFLENSKKKFPVMDQIDERIYQLCDNLWGEKVKNRKVPYLYK</sequence>
<protein>
    <recommendedName>
        <fullName evidence="3">Glabrous enhancer-binding protein-like DBD domain-containing protein</fullName>
    </recommendedName>
</protein>
<dbReference type="Pfam" id="PF04504">
    <property type="entry name" value="GeBP-like_DBD"/>
    <property type="match status" value="2"/>
</dbReference>
<dbReference type="AlphaFoldDB" id="A0A2U1NGD3"/>
<keyword evidence="5" id="KW-1185">Reference proteome</keyword>
<dbReference type="PANTHER" id="PTHR31662:SF90">
    <property type="entry name" value="DNA-BINDING STOREKEEPER PROTEIN-RELATED TRANSCRIPTIONAL REGULATOR-RELATED"/>
    <property type="match status" value="1"/>
</dbReference>
<dbReference type="InterPro" id="IPR007592">
    <property type="entry name" value="GEBP"/>
</dbReference>
<proteinExistence type="inferred from homology"/>
<feature type="compositionally biased region" description="Basic and acidic residues" evidence="2">
    <location>
        <begin position="1"/>
        <end position="21"/>
    </location>
</feature>
<reference evidence="4 5" key="1">
    <citation type="journal article" date="2018" name="Mol. Plant">
        <title>The genome of Artemisia annua provides insight into the evolution of Asteraceae family and artemisinin biosynthesis.</title>
        <authorList>
            <person name="Shen Q."/>
            <person name="Zhang L."/>
            <person name="Liao Z."/>
            <person name="Wang S."/>
            <person name="Yan T."/>
            <person name="Shi P."/>
            <person name="Liu M."/>
            <person name="Fu X."/>
            <person name="Pan Q."/>
            <person name="Wang Y."/>
            <person name="Lv Z."/>
            <person name="Lu X."/>
            <person name="Zhang F."/>
            <person name="Jiang W."/>
            <person name="Ma Y."/>
            <person name="Chen M."/>
            <person name="Hao X."/>
            <person name="Li L."/>
            <person name="Tang Y."/>
            <person name="Lv G."/>
            <person name="Zhou Y."/>
            <person name="Sun X."/>
            <person name="Brodelius P.E."/>
            <person name="Rose J.K.C."/>
            <person name="Tang K."/>
        </authorList>
    </citation>
    <scope>NUCLEOTIDE SEQUENCE [LARGE SCALE GENOMIC DNA]</scope>
    <source>
        <strain evidence="5">cv. Huhao1</strain>
        <tissue evidence="4">Leaf</tissue>
    </source>
</reference>
<dbReference type="Proteomes" id="UP000245207">
    <property type="component" value="Unassembled WGS sequence"/>
</dbReference>